<organism evidence="3 4">
    <name type="scientific">Paenibacillus montanisoli</name>
    <dbReference type="NCBI Taxonomy" id="2081970"/>
    <lineage>
        <taxon>Bacteria</taxon>
        <taxon>Bacillati</taxon>
        <taxon>Bacillota</taxon>
        <taxon>Bacilli</taxon>
        <taxon>Bacillales</taxon>
        <taxon>Paenibacillaceae</taxon>
        <taxon>Paenibacillus</taxon>
    </lineage>
</organism>
<dbReference type="Proteomes" id="UP000249260">
    <property type="component" value="Unassembled WGS sequence"/>
</dbReference>
<dbReference type="InterPro" id="IPR005182">
    <property type="entry name" value="YdbS-like_PH"/>
</dbReference>
<feature type="transmembrane region" description="Helical" evidence="1">
    <location>
        <begin position="28"/>
        <end position="47"/>
    </location>
</feature>
<keyword evidence="1" id="KW-0812">Transmembrane</keyword>
<proteinExistence type="predicted"/>
<sequence>MRKREINHMREPTQKLDIKAIRGWRIEAVVEGILIGMGLLLVEYLLYHFQVARIISAMVWVLFGSCALFCIFDLTVLPKLRYKKWRYEVHDTEVLIGEGVLFYERIQIPINRVQHVTLKQGPISRMYKLATLEITTAASSVEIPYLSQHIAESISKDIKQFALLNDEHE</sequence>
<protein>
    <recommendedName>
        <fullName evidence="2">YdbS-like PH domain-containing protein</fullName>
    </recommendedName>
</protein>
<dbReference type="Pfam" id="PF03703">
    <property type="entry name" value="bPH_2"/>
    <property type="match status" value="1"/>
</dbReference>
<feature type="domain" description="YdbS-like PH" evidence="2">
    <location>
        <begin position="82"/>
        <end position="154"/>
    </location>
</feature>
<keyword evidence="1" id="KW-0472">Membrane</keyword>
<evidence type="ECO:0000256" key="1">
    <source>
        <dbReference type="SAM" id="Phobius"/>
    </source>
</evidence>
<dbReference type="OrthoDB" id="1750577at2"/>
<dbReference type="PANTHER" id="PTHR34473:SF2">
    <property type="entry name" value="UPF0699 TRANSMEMBRANE PROTEIN YDBT"/>
    <property type="match status" value="1"/>
</dbReference>
<evidence type="ECO:0000313" key="4">
    <source>
        <dbReference type="Proteomes" id="UP000249260"/>
    </source>
</evidence>
<comment type="caution">
    <text evidence="3">The sequence shown here is derived from an EMBL/GenBank/DDBJ whole genome shotgun (WGS) entry which is preliminary data.</text>
</comment>
<keyword evidence="4" id="KW-1185">Reference proteome</keyword>
<evidence type="ECO:0000259" key="2">
    <source>
        <dbReference type="Pfam" id="PF03703"/>
    </source>
</evidence>
<feature type="transmembrane region" description="Helical" evidence="1">
    <location>
        <begin position="53"/>
        <end position="77"/>
    </location>
</feature>
<keyword evidence="1" id="KW-1133">Transmembrane helix</keyword>
<dbReference type="PANTHER" id="PTHR34473">
    <property type="entry name" value="UPF0699 TRANSMEMBRANE PROTEIN YDBS"/>
    <property type="match status" value="1"/>
</dbReference>
<evidence type="ECO:0000313" key="3">
    <source>
        <dbReference type="EMBL" id="RAP73782.1"/>
    </source>
</evidence>
<dbReference type="AlphaFoldDB" id="A0A328TVW1"/>
<gene>
    <name evidence="3" type="ORF">DL346_26375</name>
</gene>
<name>A0A328TVW1_9BACL</name>
<dbReference type="EMBL" id="QLUW01000006">
    <property type="protein sequence ID" value="RAP73782.1"/>
    <property type="molecule type" value="Genomic_DNA"/>
</dbReference>
<accession>A0A328TVW1</accession>
<reference evidence="3 4" key="1">
    <citation type="submission" date="2018-06" db="EMBL/GenBank/DDBJ databases">
        <title>Paenibacillus montanisoli sp. nov., isolated from mountain area soil.</title>
        <authorList>
            <person name="Wu M."/>
        </authorList>
    </citation>
    <scope>NUCLEOTIDE SEQUENCE [LARGE SCALE GENOMIC DNA]</scope>
    <source>
        <strain evidence="3 4">RA17</strain>
    </source>
</reference>